<name>A0A0D3KI17_EMIH1</name>
<dbReference type="HOGENOM" id="CLU_1411191_0_0_1"/>
<keyword evidence="3" id="KW-1185">Reference proteome</keyword>
<evidence type="ECO:0008006" key="4">
    <source>
        <dbReference type="Google" id="ProtNLM"/>
    </source>
</evidence>
<organism evidence="2 3">
    <name type="scientific">Emiliania huxleyi (strain CCMP1516)</name>
    <dbReference type="NCBI Taxonomy" id="280463"/>
    <lineage>
        <taxon>Eukaryota</taxon>
        <taxon>Haptista</taxon>
        <taxon>Haptophyta</taxon>
        <taxon>Prymnesiophyceae</taxon>
        <taxon>Isochrysidales</taxon>
        <taxon>Noelaerhabdaceae</taxon>
        <taxon>Emiliania</taxon>
    </lineage>
</organism>
<proteinExistence type="predicted"/>
<evidence type="ECO:0000256" key="1">
    <source>
        <dbReference type="SAM" id="MobiDB-lite"/>
    </source>
</evidence>
<dbReference type="PaxDb" id="2903-EOD35402"/>
<accession>A0A0D3KI17</accession>
<dbReference type="Proteomes" id="UP000013827">
    <property type="component" value="Unassembled WGS sequence"/>
</dbReference>
<dbReference type="GeneID" id="17280672"/>
<feature type="compositionally biased region" description="Basic and acidic residues" evidence="1">
    <location>
        <begin position="130"/>
        <end position="155"/>
    </location>
</feature>
<evidence type="ECO:0000313" key="3">
    <source>
        <dbReference type="Proteomes" id="UP000013827"/>
    </source>
</evidence>
<dbReference type="EnsemblProtists" id="EOD35402">
    <property type="protein sequence ID" value="EOD35402"/>
    <property type="gene ID" value="EMIHUDRAFT_462433"/>
</dbReference>
<dbReference type="KEGG" id="ehx:EMIHUDRAFT_462433"/>
<evidence type="ECO:0000313" key="2">
    <source>
        <dbReference type="EnsemblProtists" id="EOD35402"/>
    </source>
</evidence>
<dbReference type="AlphaFoldDB" id="A0A0D3KI17"/>
<protein>
    <recommendedName>
        <fullName evidence="4">Eukaryotic translation initiation factor 3 30 kDa subunit</fullName>
    </recommendedName>
</protein>
<reference evidence="3" key="1">
    <citation type="journal article" date="2013" name="Nature">
        <title>Pan genome of the phytoplankton Emiliania underpins its global distribution.</title>
        <authorList>
            <person name="Read B.A."/>
            <person name="Kegel J."/>
            <person name="Klute M.J."/>
            <person name="Kuo A."/>
            <person name="Lefebvre S.C."/>
            <person name="Maumus F."/>
            <person name="Mayer C."/>
            <person name="Miller J."/>
            <person name="Monier A."/>
            <person name="Salamov A."/>
            <person name="Young J."/>
            <person name="Aguilar M."/>
            <person name="Claverie J.M."/>
            <person name="Frickenhaus S."/>
            <person name="Gonzalez K."/>
            <person name="Herman E.K."/>
            <person name="Lin Y.C."/>
            <person name="Napier J."/>
            <person name="Ogata H."/>
            <person name="Sarno A.F."/>
            <person name="Shmutz J."/>
            <person name="Schroeder D."/>
            <person name="de Vargas C."/>
            <person name="Verret F."/>
            <person name="von Dassow P."/>
            <person name="Valentin K."/>
            <person name="Van de Peer Y."/>
            <person name="Wheeler G."/>
            <person name="Dacks J.B."/>
            <person name="Delwiche C.F."/>
            <person name="Dyhrman S.T."/>
            <person name="Glockner G."/>
            <person name="John U."/>
            <person name="Richards T."/>
            <person name="Worden A.Z."/>
            <person name="Zhang X."/>
            <person name="Grigoriev I.V."/>
            <person name="Allen A.E."/>
            <person name="Bidle K."/>
            <person name="Borodovsky M."/>
            <person name="Bowler C."/>
            <person name="Brownlee C."/>
            <person name="Cock J.M."/>
            <person name="Elias M."/>
            <person name="Gladyshev V.N."/>
            <person name="Groth M."/>
            <person name="Guda C."/>
            <person name="Hadaegh A."/>
            <person name="Iglesias-Rodriguez M.D."/>
            <person name="Jenkins J."/>
            <person name="Jones B.M."/>
            <person name="Lawson T."/>
            <person name="Leese F."/>
            <person name="Lindquist E."/>
            <person name="Lobanov A."/>
            <person name="Lomsadze A."/>
            <person name="Malik S.B."/>
            <person name="Marsh M.E."/>
            <person name="Mackinder L."/>
            <person name="Mock T."/>
            <person name="Mueller-Roeber B."/>
            <person name="Pagarete A."/>
            <person name="Parker M."/>
            <person name="Probert I."/>
            <person name="Quesneville H."/>
            <person name="Raines C."/>
            <person name="Rensing S.A."/>
            <person name="Riano-Pachon D.M."/>
            <person name="Richier S."/>
            <person name="Rokitta S."/>
            <person name="Shiraiwa Y."/>
            <person name="Soanes D.M."/>
            <person name="van der Giezen M."/>
            <person name="Wahlund T.M."/>
            <person name="Williams B."/>
            <person name="Wilson W."/>
            <person name="Wolfe G."/>
            <person name="Wurch L.L."/>
        </authorList>
    </citation>
    <scope>NUCLEOTIDE SEQUENCE</scope>
</reference>
<sequence>MAEVEYADALRQHLVAALNEVLAAKPDDPFKSLQKILFAASLGDGTPPEASPVAQDADMKEYLAKFDLETHIADVIAKKGKGSGPMSGVKFMISDAGDFFTELSKKLKAAGGQPMTAEELKAMDAAAAKAKREKDAREQAERDAKDAENAKRAAEMEAQGKSVGGGLHKFDKSEVDVNGGTATADDFMDAFGF</sequence>
<dbReference type="RefSeq" id="XP_005787831.1">
    <property type="nucleotide sequence ID" value="XM_005787774.1"/>
</dbReference>
<reference evidence="2" key="2">
    <citation type="submission" date="2024-10" db="UniProtKB">
        <authorList>
            <consortium name="EnsemblProtists"/>
        </authorList>
    </citation>
    <scope>IDENTIFICATION</scope>
</reference>
<feature type="region of interest" description="Disordered" evidence="1">
    <location>
        <begin position="129"/>
        <end position="174"/>
    </location>
</feature>